<dbReference type="RefSeq" id="WP_183661217.1">
    <property type="nucleotide sequence ID" value="NZ_JACIBV010000002.1"/>
</dbReference>
<evidence type="ECO:0000256" key="2">
    <source>
        <dbReference type="RuleBase" id="RU003749"/>
    </source>
</evidence>
<gene>
    <name evidence="4" type="ORF">FHR33_009099</name>
</gene>
<dbReference type="Proteomes" id="UP000579945">
    <property type="component" value="Unassembled WGS sequence"/>
</dbReference>
<dbReference type="EMBL" id="JACIBV010000002">
    <property type="protein sequence ID" value="MBB3733152.1"/>
    <property type="molecule type" value="Genomic_DNA"/>
</dbReference>
<reference evidence="4 5" key="1">
    <citation type="submission" date="2020-08" db="EMBL/GenBank/DDBJ databases">
        <title>Sequencing the genomes of 1000 actinobacteria strains.</title>
        <authorList>
            <person name="Klenk H.-P."/>
        </authorList>
    </citation>
    <scope>NUCLEOTIDE SEQUENCE [LARGE SCALE GENOMIC DNA]</scope>
    <source>
        <strain evidence="4 5">DSM 44320</strain>
    </source>
</reference>
<keyword evidence="5" id="KW-1185">Reference proteome</keyword>
<protein>
    <recommendedName>
        <fullName evidence="2">Anti-sigma factor antagonist</fullName>
    </recommendedName>
</protein>
<dbReference type="InterPro" id="IPR036513">
    <property type="entry name" value="STAS_dom_sf"/>
</dbReference>
<organism evidence="4 5">
    <name type="scientific">Nonomuraea dietziae</name>
    <dbReference type="NCBI Taxonomy" id="65515"/>
    <lineage>
        <taxon>Bacteria</taxon>
        <taxon>Bacillati</taxon>
        <taxon>Actinomycetota</taxon>
        <taxon>Actinomycetes</taxon>
        <taxon>Streptosporangiales</taxon>
        <taxon>Streptosporangiaceae</taxon>
        <taxon>Nonomuraea</taxon>
    </lineage>
</organism>
<dbReference type="PANTHER" id="PTHR33495:SF2">
    <property type="entry name" value="ANTI-SIGMA FACTOR ANTAGONIST TM_1081-RELATED"/>
    <property type="match status" value="1"/>
</dbReference>
<dbReference type="SUPFAM" id="SSF52091">
    <property type="entry name" value="SpoIIaa-like"/>
    <property type="match status" value="1"/>
</dbReference>
<dbReference type="CDD" id="cd07043">
    <property type="entry name" value="STAS_anti-anti-sigma_factors"/>
    <property type="match status" value="1"/>
</dbReference>
<proteinExistence type="inferred from homology"/>
<comment type="similarity">
    <text evidence="1 2">Belongs to the anti-sigma-factor antagonist family.</text>
</comment>
<dbReference type="PROSITE" id="PS50801">
    <property type="entry name" value="STAS"/>
    <property type="match status" value="1"/>
</dbReference>
<comment type="caution">
    <text evidence="4">The sequence shown here is derived from an EMBL/GenBank/DDBJ whole genome shotgun (WGS) entry which is preliminary data.</text>
</comment>
<dbReference type="InterPro" id="IPR003658">
    <property type="entry name" value="Anti-sigma_ant"/>
</dbReference>
<evidence type="ECO:0000313" key="5">
    <source>
        <dbReference type="Proteomes" id="UP000579945"/>
    </source>
</evidence>
<dbReference type="AlphaFoldDB" id="A0A7W5V9J9"/>
<dbReference type="GeneID" id="95395118"/>
<dbReference type="Gene3D" id="3.30.750.24">
    <property type="entry name" value="STAS domain"/>
    <property type="match status" value="1"/>
</dbReference>
<accession>A0A7W5V9J9</accession>
<dbReference type="GO" id="GO:0043856">
    <property type="term" value="F:anti-sigma factor antagonist activity"/>
    <property type="evidence" value="ECO:0007669"/>
    <property type="project" value="InterPro"/>
</dbReference>
<feature type="domain" description="STAS" evidence="3">
    <location>
        <begin position="16"/>
        <end position="117"/>
    </location>
</feature>
<name>A0A7W5V9J9_9ACTN</name>
<evidence type="ECO:0000256" key="1">
    <source>
        <dbReference type="ARBA" id="ARBA00009013"/>
    </source>
</evidence>
<sequence>MTVLSADVRFDAAHPVVRLSGELDLTSSAVLREAIETALGCRPATVELDAEALTFCDSQGLRALLQVQHCVTNAGAALRLTHVHGTFLRVLELTQLDKAFAVDSATGRGAGDTRARA</sequence>
<dbReference type="PANTHER" id="PTHR33495">
    <property type="entry name" value="ANTI-SIGMA FACTOR ANTAGONIST TM_1081-RELATED-RELATED"/>
    <property type="match status" value="1"/>
</dbReference>
<evidence type="ECO:0000259" key="3">
    <source>
        <dbReference type="PROSITE" id="PS50801"/>
    </source>
</evidence>
<dbReference type="InterPro" id="IPR002645">
    <property type="entry name" value="STAS_dom"/>
</dbReference>
<dbReference type="NCBIfam" id="TIGR00377">
    <property type="entry name" value="ant_ant_sig"/>
    <property type="match status" value="1"/>
</dbReference>
<evidence type="ECO:0000313" key="4">
    <source>
        <dbReference type="EMBL" id="MBB3733152.1"/>
    </source>
</evidence>
<dbReference type="Pfam" id="PF01740">
    <property type="entry name" value="STAS"/>
    <property type="match status" value="1"/>
</dbReference>